<dbReference type="InterPro" id="IPR008869">
    <property type="entry name" value="MlaC/ttg2D"/>
</dbReference>
<feature type="signal peptide" evidence="1">
    <location>
        <begin position="1"/>
        <end position="28"/>
    </location>
</feature>
<organism evidence="2 3">
    <name type="scientific">Candidatus Giovannonibacteria bacterium RIFCSPHIGHO2_01_FULL_45_23</name>
    <dbReference type="NCBI Taxonomy" id="1798325"/>
    <lineage>
        <taxon>Bacteria</taxon>
        <taxon>Candidatus Giovannoniibacteriota</taxon>
    </lineage>
</organism>
<keyword evidence="1" id="KW-0732">Signal</keyword>
<dbReference type="EMBL" id="MFHD01000005">
    <property type="protein sequence ID" value="OGF63218.1"/>
    <property type="molecule type" value="Genomic_DNA"/>
</dbReference>
<dbReference type="InterPro" id="IPR042245">
    <property type="entry name" value="Tgt2/MlaC_sf"/>
</dbReference>
<reference evidence="2 3" key="1">
    <citation type="journal article" date="2016" name="Nat. Commun.">
        <title>Thousands of microbial genomes shed light on interconnected biogeochemical processes in an aquifer system.</title>
        <authorList>
            <person name="Anantharaman K."/>
            <person name="Brown C.T."/>
            <person name="Hug L.A."/>
            <person name="Sharon I."/>
            <person name="Castelle C.J."/>
            <person name="Probst A.J."/>
            <person name="Thomas B.C."/>
            <person name="Singh A."/>
            <person name="Wilkins M.J."/>
            <person name="Karaoz U."/>
            <person name="Brodie E.L."/>
            <person name="Williams K.H."/>
            <person name="Hubbard S.S."/>
            <person name="Banfield J.F."/>
        </authorList>
    </citation>
    <scope>NUCLEOTIDE SEQUENCE [LARGE SCALE GENOMIC DNA]</scope>
</reference>
<dbReference type="STRING" id="1798325.A2834_03730"/>
<dbReference type="PANTHER" id="PTHR36573">
    <property type="entry name" value="INTERMEMBRANE PHOSPHOLIPID TRANSPORT SYSTEM BINDING PROTEIN MLAC"/>
    <property type="match status" value="1"/>
</dbReference>
<accession>A0A1F5VJ09</accession>
<dbReference type="Gene3D" id="3.10.450.710">
    <property type="entry name" value="Tgt2/MlaC"/>
    <property type="match status" value="1"/>
</dbReference>
<dbReference type="PANTHER" id="PTHR36573:SF1">
    <property type="entry name" value="INTERMEMBRANE PHOSPHOLIPID TRANSPORT SYSTEM BINDING PROTEIN MLAC"/>
    <property type="match status" value="1"/>
</dbReference>
<evidence type="ECO:0000313" key="2">
    <source>
        <dbReference type="EMBL" id="OGF63218.1"/>
    </source>
</evidence>
<name>A0A1F5VJ09_9BACT</name>
<feature type="chain" id="PRO_5009521985" description="ABC transporter substrate-binding protein" evidence="1">
    <location>
        <begin position="29"/>
        <end position="196"/>
    </location>
</feature>
<dbReference type="Pfam" id="PF05494">
    <property type="entry name" value="MlaC"/>
    <property type="match status" value="1"/>
</dbReference>
<comment type="caution">
    <text evidence="2">The sequence shown here is derived from an EMBL/GenBank/DDBJ whole genome shotgun (WGS) entry which is preliminary data.</text>
</comment>
<evidence type="ECO:0000256" key="1">
    <source>
        <dbReference type="SAM" id="SignalP"/>
    </source>
</evidence>
<gene>
    <name evidence="2" type="ORF">A2834_03730</name>
</gene>
<dbReference type="Proteomes" id="UP000179251">
    <property type="component" value="Unassembled WGS sequence"/>
</dbReference>
<protein>
    <recommendedName>
        <fullName evidence="4">ABC transporter substrate-binding protein</fullName>
    </recommendedName>
</protein>
<evidence type="ECO:0000313" key="3">
    <source>
        <dbReference type="Proteomes" id="UP000179251"/>
    </source>
</evidence>
<sequence>MRRLIRGLFVKKNCLFLAFLIFVPFAFAAPPPMSQVKETIEKLKTETRREAIRQIILERMDFEEMAKRSLGMHWRAISEAEQKEFVKVFSRFVEVFYRSNVLNSLQHIGKVEINYFKERIDGDFAEVEVKIKTPQDEFQMLYKLRLSSEKWKAYDIVVEGVSIVSSYRSQFDRIIRKYDFAALMERLREKTKELDT</sequence>
<proteinExistence type="predicted"/>
<dbReference type="AlphaFoldDB" id="A0A1F5VJ09"/>
<evidence type="ECO:0008006" key="4">
    <source>
        <dbReference type="Google" id="ProtNLM"/>
    </source>
</evidence>